<protein>
    <submittedName>
        <fullName evidence="6">Membrane protein required for colicin V production</fullName>
    </submittedName>
</protein>
<accession>A0A1H3VHC4</accession>
<evidence type="ECO:0000256" key="3">
    <source>
        <dbReference type="ARBA" id="ARBA00022989"/>
    </source>
</evidence>
<dbReference type="RefSeq" id="WP_092696732.1">
    <property type="nucleotide sequence ID" value="NZ_CAXIQL010000026.1"/>
</dbReference>
<gene>
    <name evidence="6" type="ORF">SAMN05421875_101152</name>
</gene>
<dbReference type="InterPro" id="IPR052719">
    <property type="entry name" value="CvpA-like"/>
</dbReference>
<evidence type="ECO:0000256" key="5">
    <source>
        <dbReference type="SAM" id="Phobius"/>
    </source>
</evidence>
<evidence type="ECO:0000313" key="6">
    <source>
        <dbReference type="EMBL" id="SDZ74169.1"/>
    </source>
</evidence>
<dbReference type="PANTHER" id="PTHR36926:SF1">
    <property type="entry name" value="COLICIN V PRODUCTION PROTEIN"/>
    <property type="match status" value="1"/>
</dbReference>
<sequence length="162" mass="17244">MASLDWIFAAILLASMVIGAWRGLVFEVLSVAGWVASFFVAQWFASDMASVLPLGDSDGALRYAAGFIVVFVGAVFACGFLAWLAKKLVEAMGLRPADRTLGAMFGVVRGLVLLLVVTVVVGLTPLQEAAWWQESHSAPVLGGLLKSLKPALPEEFGRHLPS</sequence>
<dbReference type="AlphaFoldDB" id="A0A1H3VHC4"/>
<dbReference type="GO" id="GO:0009403">
    <property type="term" value="P:toxin biosynthetic process"/>
    <property type="evidence" value="ECO:0007669"/>
    <property type="project" value="InterPro"/>
</dbReference>
<feature type="transmembrane region" description="Helical" evidence="5">
    <location>
        <begin position="64"/>
        <end position="85"/>
    </location>
</feature>
<evidence type="ECO:0000256" key="1">
    <source>
        <dbReference type="ARBA" id="ARBA00004141"/>
    </source>
</evidence>
<dbReference type="EMBL" id="FNQJ01000001">
    <property type="protein sequence ID" value="SDZ74169.1"/>
    <property type="molecule type" value="Genomic_DNA"/>
</dbReference>
<evidence type="ECO:0000256" key="4">
    <source>
        <dbReference type="ARBA" id="ARBA00023136"/>
    </source>
</evidence>
<feature type="transmembrane region" description="Helical" evidence="5">
    <location>
        <begin position="31"/>
        <end position="52"/>
    </location>
</feature>
<feature type="transmembrane region" description="Helical" evidence="5">
    <location>
        <begin position="6"/>
        <end position="24"/>
    </location>
</feature>
<dbReference type="STRING" id="592050.SAMN05421875_101152"/>
<dbReference type="GeneID" id="34234633"/>
<keyword evidence="4 5" id="KW-0472">Membrane</keyword>
<organism evidence="6 7">
    <name type="scientific">Acidovorax soli</name>
    <dbReference type="NCBI Taxonomy" id="592050"/>
    <lineage>
        <taxon>Bacteria</taxon>
        <taxon>Pseudomonadati</taxon>
        <taxon>Pseudomonadota</taxon>
        <taxon>Betaproteobacteria</taxon>
        <taxon>Burkholderiales</taxon>
        <taxon>Comamonadaceae</taxon>
        <taxon>Acidovorax</taxon>
    </lineage>
</organism>
<evidence type="ECO:0000256" key="2">
    <source>
        <dbReference type="ARBA" id="ARBA00022692"/>
    </source>
</evidence>
<keyword evidence="2 5" id="KW-0812">Transmembrane</keyword>
<evidence type="ECO:0000313" key="7">
    <source>
        <dbReference type="Proteomes" id="UP000199002"/>
    </source>
</evidence>
<proteinExistence type="predicted"/>
<dbReference type="GO" id="GO:0016020">
    <property type="term" value="C:membrane"/>
    <property type="evidence" value="ECO:0007669"/>
    <property type="project" value="UniProtKB-SubCell"/>
</dbReference>
<name>A0A1H3VHC4_9BURK</name>
<keyword evidence="7" id="KW-1185">Reference proteome</keyword>
<reference evidence="7" key="1">
    <citation type="submission" date="2016-10" db="EMBL/GenBank/DDBJ databases">
        <authorList>
            <person name="Varghese N."/>
            <person name="Submissions S."/>
        </authorList>
    </citation>
    <scope>NUCLEOTIDE SEQUENCE [LARGE SCALE GENOMIC DNA]</scope>
    <source>
        <strain evidence="7">DSM 25157</strain>
    </source>
</reference>
<dbReference type="Proteomes" id="UP000199002">
    <property type="component" value="Unassembled WGS sequence"/>
</dbReference>
<dbReference type="InterPro" id="IPR003825">
    <property type="entry name" value="Colicin-V_CvpA"/>
</dbReference>
<comment type="subcellular location">
    <subcellularLocation>
        <location evidence="1">Membrane</location>
        <topology evidence="1">Multi-pass membrane protein</topology>
    </subcellularLocation>
</comment>
<keyword evidence="3 5" id="KW-1133">Transmembrane helix</keyword>
<dbReference type="Pfam" id="PF02674">
    <property type="entry name" value="Colicin_V"/>
    <property type="match status" value="1"/>
</dbReference>
<feature type="transmembrane region" description="Helical" evidence="5">
    <location>
        <begin position="106"/>
        <end position="126"/>
    </location>
</feature>
<dbReference type="PANTHER" id="PTHR36926">
    <property type="entry name" value="COLICIN V PRODUCTION PROTEIN"/>
    <property type="match status" value="1"/>
</dbReference>